<sequence length="79" mass="8730">MLSHIGDSQRNQVEKLMQDLNEKHRPSDIPLSEATIPTRLADIRARCQDLLADEGELALTLDDPGAPPAHGAYNPYNHS</sequence>
<proteinExistence type="predicted"/>
<dbReference type="EMBL" id="CP016268">
    <property type="protein sequence ID" value="ANO51351.1"/>
    <property type="molecule type" value="Genomic_DNA"/>
</dbReference>
<gene>
    <name evidence="2" type="ORF">BA177_09185</name>
</gene>
<organism evidence="2 3">
    <name type="scientific">Woeseia oceani</name>
    <dbReference type="NCBI Taxonomy" id="1548547"/>
    <lineage>
        <taxon>Bacteria</taxon>
        <taxon>Pseudomonadati</taxon>
        <taxon>Pseudomonadota</taxon>
        <taxon>Gammaproteobacteria</taxon>
        <taxon>Woeseiales</taxon>
        <taxon>Woeseiaceae</taxon>
        <taxon>Woeseia</taxon>
    </lineage>
</organism>
<accession>A0A193LFW5</accession>
<protein>
    <submittedName>
        <fullName evidence="2">Uncharacterized protein</fullName>
    </submittedName>
</protein>
<evidence type="ECO:0000256" key="1">
    <source>
        <dbReference type="SAM" id="MobiDB-lite"/>
    </source>
</evidence>
<keyword evidence="3" id="KW-1185">Reference proteome</keyword>
<name>A0A193LFW5_9GAMM</name>
<evidence type="ECO:0000313" key="2">
    <source>
        <dbReference type="EMBL" id="ANO51351.1"/>
    </source>
</evidence>
<feature type="region of interest" description="Disordered" evidence="1">
    <location>
        <begin position="59"/>
        <end position="79"/>
    </location>
</feature>
<reference evidence="2 3" key="1">
    <citation type="submission" date="2016-06" db="EMBL/GenBank/DDBJ databases">
        <title>Complete genome sequence of a deep-branching marine Gamma Proteobacterium Woeseia oceani type strain XK5.</title>
        <authorList>
            <person name="Mu D."/>
            <person name="Du Z."/>
        </authorList>
    </citation>
    <scope>NUCLEOTIDE SEQUENCE [LARGE SCALE GENOMIC DNA]</scope>
    <source>
        <strain evidence="2 3">XK5</strain>
    </source>
</reference>
<dbReference type="Proteomes" id="UP000092695">
    <property type="component" value="Chromosome"/>
</dbReference>
<dbReference type="AlphaFoldDB" id="A0A193LFW5"/>
<evidence type="ECO:0000313" key="3">
    <source>
        <dbReference type="Proteomes" id="UP000092695"/>
    </source>
</evidence>
<dbReference type="KEGG" id="woc:BA177_09185"/>